<feature type="transmembrane region" description="Helical" evidence="8">
    <location>
        <begin position="87"/>
        <end position="107"/>
    </location>
</feature>
<evidence type="ECO:0000313" key="10">
    <source>
        <dbReference type="Proteomes" id="UP000305238"/>
    </source>
</evidence>
<comment type="subcellular location">
    <subcellularLocation>
        <location evidence="1">Cell membrane</location>
        <topology evidence="1">Multi-pass membrane protein</topology>
    </subcellularLocation>
</comment>
<evidence type="ECO:0000256" key="8">
    <source>
        <dbReference type="SAM" id="Phobius"/>
    </source>
</evidence>
<keyword evidence="7 8" id="KW-0472">Membrane</keyword>
<keyword evidence="10" id="KW-1185">Reference proteome</keyword>
<comment type="similarity">
    <text evidence="2">Belongs to the AmiS/UreI family.</text>
</comment>
<feature type="transmembrane region" description="Helical" evidence="8">
    <location>
        <begin position="31"/>
        <end position="51"/>
    </location>
</feature>
<reference evidence="9 10" key="1">
    <citation type="submission" date="2019-05" db="EMBL/GenBank/DDBJ databases">
        <title>Draft genome sequence of Actinomadura geliboluensis A8036.</title>
        <authorList>
            <person name="Saricaoglu S."/>
            <person name="Isik K."/>
        </authorList>
    </citation>
    <scope>NUCLEOTIDE SEQUENCE [LARGE SCALE GENOMIC DNA]</scope>
    <source>
        <strain evidence="9 10">A8036</strain>
    </source>
</reference>
<feature type="transmembrane region" description="Helical" evidence="8">
    <location>
        <begin position="57"/>
        <end position="80"/>
    </location>
</feature>
<protein>
    <submittedName>
        <fullName evidence="9">Transporter</fullName>
    </submittedName>
</protein>
<dbReference type="InterPro" id="IPR038523">
    <property type="entry name" value="AmiSUreI_transpt_sf"/>
</dbReference>
<proteinExistence type="inferred from homology"/>
<feature type="transmembrane region" description="Helical" evidence="8">
    <location>
        <begin position="113"/>
        <end position="133"/>
    </location>
</feature>
<name>A0A5S4G263_9ACTN</name>
<sequence>MGSVGLLYVGAVLFVNALMMLGRVEARSAALLNLFVGALQVVLPTLLLVAAGDDLAAITAAAGIYLFGFTYLYVGIGLLAGLDTTGAGWFSLFVALAALGFAAINFLDVRDHPFGVIWLCWSFLWFLFFLVLGLKREELTRYTGWVTLANAAGTTTLPAFLLLTDTYSTSAVFAAVLAGCAVAVLAGLWVLTRPGRVPAGAPPEPAAGP</sequence>
<dbReference type="Pfam" id="PF02293">
    <property type="entry name" value="AmiS_UreI"/>
    <property type="match status" value="1"/>
</dbReference>
<keyword evidence="5 8" id="KW-0812">Transmembrane</keyword>
<evidence type="ECO:0000256" key="2">
    <source>
        <dbReference type="ARBA" id="ARBA00010068"/>
    </source>
</evidence>
<keyword evidence="4" id="KW-1003">Cell membrane</keyword>
<evidence type="ECO:0000313" key="9">
    <source>
        <dbReference type="EMBL" id="TMR26481.1"/>
    </source>
</evidence>
<dbReference type="Proteomes" id="UP000305238">
    <property type="component" value="Unassembled WGS sequence"/>
</dbReference>
<gene>
    <name evidence="9" type="ORF">ETD96_41145</name>
</gene>
<dbReference type="Gene3D" id="1.25.40.600">
    <property type="match status" value="1"/>
</dbReference>
<keyword evidence="3" id="KW-0813">Transport</keyword>
<evidence type="ECO:0000256" key="5">
    <source>
        <dbReference type="ARBA" id="ARBA00022692"/>
    </source>
</evidence>
<evidence type="ECO:0000256" key="3">
    <source>
        <dbReference type="ARBA" id="ARBA00022448"/>
    </source>
</evidence>
<evidence type="ECO:0000256" key="4">
    <source>
        <dbReference type="ARBA" id="ARBA00022475"/>
    </source>
</evidence>
<dbReference type="InterPro" id="IPR003211">
    <property type="entry name" value="AmiSUreI_transpt"/>
</dbReference>
<comment type="caution">
    <text evidence="9">The sequence shown here is derived from an EMBL/GenBank/DDBJ whole genome shotgun (WGS) entry which is preliminary data.</text>
</comment>
<evidence type="ECO:0000256" key="1">
    <source>
        <dbReference type="ARBA" id="ARBA00004651"/>
    </source>
</evidence>
<dbReference type="AlphaFoldDB" id="A0A5S4G263"/>
<feature type="transmembrane region" description="Helical" evidence="8">
    <location>
        <begin position="170"/>
        <end position="191"/>
    </location>
</feature>
<dbReference type="OrthoDB" id="6636366at2"/>
<accession>A0A5S4G263</accession>
<feature type="transmembrane region" description="Helical" evidence="8">
    <location>
        <begin position="145"/>
        <end position="164"/>
    </location>
</feature>
<dbReference type="EMBL" id="VCKZ01000555">
    <property type="protein sequence ID" value="TMR26481.1"/>
    <property type="molecule type" value="Genomic_DNA"/>
</dbReference>
<dbReference type="GO" id="GO:0005886">
    <property type="term" value="C:plasma membrane"/>
    <property type="evidence" value="ECO:0007669"/>
    <property type="project" value="UniProtKB-SubCell"/>
</dbReference>
<feature type="transmembrane region" description="Helical" evidence="8">
    <location>
        <begin position="6"/>
        <end position="24"/>
    </location>
</feature>
<evidence type="ECO:0000256" key="6">
    <source>
        <dbReference type="ARBA" id="ARBA00022989"/>
    </source>
</evidence>
<evidence type="ECO:0000256" key="7">
    <source>
        <dbReference type="ARBA" id="ARBA00023136"/>
    </source>
</evidence>
<keyword evidence="6 8" id="KW-1133">Transmembrane helix</keyword>
<organism evidence="9 10">
    <name type="scientific">Actinomadura geliboluensis</name>
    <dbReference type="NCBI Taxonomy" id="882440"/>
    <lineage>
        <taxon>Bacteria</taxon>
        <taxon>Bacillati</taxon>
        <taxon>Actinomycetota</taxon>
        <taxon>Actinomycetes</taxon>
        <taxon>Streptosporangiales</taxon>
        <taxon>Thermomonosporaceae</taxon>
        <taxon>Actinomadura</taxon>
    </lineage>
</organism>